<name>A0AA38P009_9AGAR</name>
<proteinExistence type="predicted"/>
<evidence type="ECO:0000313" key="3">
    <source>
        <dbReference type="Proteomes" id="UP001163846"/>
    </source>
</evidence>
<gene>
    <name evidence="2" type="ORF">F5878DRAFT_665471</name>
</gene>
<protein>
    <submittedName>
        <fullName evidence="2">Uncharacterized protein</fullName>
    </submittedName>
</protein>
<organism evidence="2 3">
    <name type="scientific">Lentinula raphanica</name>
    <dbReference type="NCBI Taxonomy" id="153919"/>
    <lineage>
        <taxon>Eukaryota</taxon>
        <taxon>Fungi</taxon>
        <taxon>Dikarya</taxon>
        <taxon>Basidiomycota</taxon>
        <taxon>Agaricomycotina</taxon>
        <taxon>Agaricomycetes</taxon>
        <taxon>Agaricomycetidae</taxon>
        <taxon>Agaricales</taxon>
        <taxon>Marasmiineae</taxon>
        <taxon>Omphalotaceae</taxon>
        <taxon>Lentinula</taxon>
    </lineage>
</organism>
<comment type="caution">
    <text evidence="2">The sequence shown here is derived from an EMBL/GenBank/DDBJ whole genome shotgun (WGS) entry which is preliminary data.</text>
</comment>
<reference evidence="2" key="1">
    <citation type="submission" date="2022-08" db="EMBL/GenBank/DDBJ databases">
        <authorList>
            <consortium name="DOE Joint Genome Institute"/>
            <person name="Min B."/>
            <person name="Riley R."/>
            <person name="Sierra-Patev S."/>
            <person name="Naranjo-Ortiz M."/>
            <person name="Looney B."/>
            <person name="Konkel Z."/>
            <person name="Slot J.C."/>
            <person name="Sakamoto Y."/>
            <person name="Steenwyk J.L."/>
            <person name="Rokas A."/>
            <person name="Carro J."/>
            <person name="Camarero S."/>
            <person name="Ferreira P."/>
            <person name="Molpeceres G."/>
            <person name="Ruiz-Duenas F.J."/>
            <person name="Serrano A."/>
            <person name="Henrissat B."/>
            <person name="Drula E."/>
            <person name="Hughes K.W."/>
            <person name="Mata J.L."/>
            <person name="Ishikawa N.K."/>
            <person name="Vargas-Isla R."/>
            <person name="Ushijima S."/>
            <person name="Smith C.A."/>
            <person name="Ahrendt S."/>
            <person name="Andreopoulos W."/>
            <person name="He G."/>
            <person name="Labutti K."/>
            <person name="Lipzen A."/>
            <person name="Ng V."/>
            <person name="Sandor L."/>
            <person name="Barry K."/>
            <person name="Martinez A.T."/>
            <person name="Xiao Y."/>
            <person name="Gibbons J.G."/>
            <person name="Terashima K."/>
            <person name="Hibbett D.S."/>
            <person name="Grigoriev I.V."/>
        </authorList>
    </citation>
    <scope>NUCLEOTIDE SEQUENCE</scope>
    <source>
        <strain evidence="2">TFB9207</strain>
    </source>
</reference>
<accession>A0AA38P009</accession>
<sequence length="203" mass="21980">MFAGTNNAESPAPVPASESPSGCPLQRVPEIYDLAFPSGDQSRADVEFMPDSCFHIGLIEKAPRAVSAASLESQLQHMQITVNSPADSKPVPDSDTGVQPQKRGGKDRWMCYSCCVGCFLCFSRCFGTCGRKRVPRNRLNERGQETNAQLDLEHGLNGGGVQSDMDPGSNMRGSKLSLDKKDGLNEYEAPESPPPAYTKKDLP</sequence>
<dbReference type="AlphaFoldDB" id="A0AA38P009"/>
<feature type="region of interest" description="Disordered" evidence="1">
    <location>
        <begin position="82"/>
        <end position="106"/>
    </location>
</feature>
<feature type="compositionally biased region" description="Low complexity" evidence="1">
    <location>
        <begin position="8"/>
        <end position="21"/>
    </location>
</feature>
<dbReference type="EMBL" id="MU806658">
    <property type="protein sequence ID" value="KAJ3833646.1"/>
    <property type="molecule type" value="Genomic_DNA"/>
</dbReference>
<evidence type="ECO:0000313" key="2">
    <source>
        <dbReference type="EMBL" id="KAJ3833646.1"/>
    </source>
</evidence>
<keyword evidence="3" id="KW-1185">Reference proteome</keyword>
<feature type="region of interest" description="Disordered" evidence="1">
    <location>
        <begin position="1"/>
        <end position="25"/>
    </location>
</feature>
<evidence type="ECO:0000256" key="1">
    <source>
        <dbReference type="SAM" id="MobiDB-lite"/>
    </source>
</evidence>
<dbReference type="Proteomes" id="UP001163846">
    <property type="component" value="Unassembled WGS sequence"/>
</dbReference>
<feature type="region of interest" description="Disordered" evidence="1">
    <location>
        <begin position="140"/>
        <end position="203"/>
    </location>
</feature>